<protein>
    <submittedName>
        <fullName evidence="2">Uncharacterized protein</fullName>
    </submittedName>
</protein>
<feature type="transmembrane region" description="Helical" evidence="1">
    <location>
        <begin position="12"/>
        <end position="34"/>
    </location>
</feature>
<dbReference type="EMBL" id="LR796916">
    <property type="protein sequence ID" value="CAB4175278.1"/>
    <property type="molecule type" value="Genomic_DNA"/>
</dbReference>
<name>A0A6J5Q1G9_9CAUD</name>
<dbReference type="EMBL" id="LR797195">
    <property type="protein sequence ID" value="CAB4193577.1"/>
    <property type="molecule type" value="Genomic_DNA"/>
</dbReference>
<keyword evidence="1" id="KW-0472">Membrane</keyword>
<organism evidence="2">
    <name type="scientific">uncultured Caudovirales phage</name>
    <dbReference type="NCBI Taxonomy" id="2100421"/>
    <lineage>
        <taxon>Viruses</taxon>
        <taxon>Duplodnaviria</taxon>
        <taxon>Heunggongvirae</taxon>
        <taxon>Uroviricota</taxon>
        <taxon>Caudoviricetes</taxon>
        <taxon>Peduoviridae</taxon>
        <taxon>Maltschvirus</taxon>
        <taxon>Maltschvirus maltsch</taxon>
    </lineage>
</organism>
<sequence length="137" mass="16263">MNNHFVKERNKTLRIVLGCILMMPTLFLPFWGAYEMFFEPHYWKNRWKLYRLLRQGKVTVEHLDDLQFMGGVSQYQLVIDESVYHVSIWSTSASFFGEQVMTLEKELYGTDDYIGLFIGSPVTNWLNRKTINLIKNN</sequence>
<keyword evidence="1" id="KW-1133">Transmembrane helix</keyword>
<proteinExistence type="predicted"/>
<reference evidence="2" key="1">
    <citation type="submission" date="2020-05" db="EMBL/GenBank/DDBJ databases">
        <authorList>
            <person name="Chiriac C."/>
            <person name="Salcher M."/>
            <person name="Ghai R."/>
            <person name="Kavagutti S V."/>
        </authorList>
    </citation>
    <scope>NUCLEOTIDE SEQUENCE</scope>
</reference>
<evidence type="ECO:0000256" key="1">
    <source>
        <dbReference type="SAM" id="Phobius"/>
    </source>
</evidence>
<evidence type="ECO:0000313" key="3">
    <source>
        <dbReference type="EMBL" id="CAB4193577.1"/>
    </source>
</evidence>
<keyword evidence="1" id="KW-0812">Transmembrane</keyword>
<gene>
    <name evidence="3" type="ORF">UFOVP1247_103</name>
    <name evidence="2" type="ORF">UFOVP970_143</name>
</gene>
<evidence type="ECO:0000313" key="2">
    <source>
        <dbReference type="EMBL" id="CAB4175278.1"/>
    </source>
</evidence>
<accession>A0A6J5Q1G9</accession>